<protein>
    <submittedName>
        <fullName evidence="2">Uncharacterized protein</fullName>
    </submittedName>
</protein>
<evidence type="ECO:0000313" key="3">
    <source>
        <dbReference type="Proteomes" id="UP001234178"/>
    </source>
</evidence>
<reference evidence="2 3" key="1">
    <citation type="journal article" date="2023" name="Nucleic Acids Res.">
        <title>The hologenome of Daphnia magna reveals possible DNA methylation and microbiome-mediated evolution of the host genome.</title>
        <authorList>
            <person name="Chaturvedi A."/>
            <person name="Li X."/>
            <person name="Dhandapani V."/>
            <person name="Marshall H."/>
            <person name="Kissane S."/>
            <person name="Cuenca-Cambronero M."/>
            <person name="Asole G."/>
            <person name="Calvet F."/>
            <person name="Ruiz-Romero M."/>
            <person name="Marangio P."/>
            <person name="Guigo R."/>
            <person name="Rago D."/>
            <person name="Mirbahai L."/>
            <person name="Eastwood N."/>
            <person name="Colbourne J.K."/>
            <person name="Zhou J."/>
            <person name="Mallon E."/>
            <person name="Orsini L."/>
        </authorList>
    </citation>
    <scope>NUCLEOTIDE SEQUENCE [LARGE SCALE GENOMIC DNA]</scope>
    <source>
        <strain evidence="2">LRV0_1</strain>
    </source>
</reference>
<feature type="region of interest" description="Disordered" evidence="1">
    <location>
        <begin position="8"/>
        <end position="42"/>
    </location>
</feature>
<feature type="region of interest" description="Disordered" evidence="1">
    <location>
        <begin position="129"/>
        <end position="166"/>
    </location>
</feature>
<dbReference type="EMBL" id="JAOYFB010000039">
    <property type="protein sequence ID" value="KAK4030439.1"/>
    <property type="molecule type" value="Genomic_DNA"/>
</dbReference>
<dbReference type="Proteomes" id="UP001234178">
    <property type="component" value="Unassembled WGS sequence"/>
</dbReference>
<comment type="caution">
    <text evidence="2">The sequence shown here is derived from an EMBL/GenBank/DDBJ whole genome shotgun (WGS) entry which is preliminary data.</text>
</comment>
<feature type="compositionally biased region" description="Polar residues" evidence="1">
    <location>
        <begin position="16"/>
        <end position="42"/>
    </location>
</feature>
<accession>A0ABR0AZ76</accession>
<evidence type="ECO:0000313" key="2">
    <source>
        <dbReference type="EMBL" id="KAK4030439.1"/>
    </source>
</evidence>
<proteinExistence type="predicted"/>
<gene>
    <name evidence="2" type="ORF">OUZ56_023506</name>
</gene>
<feature type="compositionally biased region" description="Polar residues" evidence="1">
    <location>
        <begin position="133"/>
        <end position="163"/>
    </location>
</feature>
<keyword evidence="3" id="KW-1185">Reference proteome</keyword>
<sequence>MLSLLKFRKERKRNGTGDSSSLPENISAATEDATSTFEDSSLLSSQTHKRKRFFYNSQKNYVLFNQNLLENGNDNDDDKDGENGEDAIGRNREAIFQSQKVRKAPKQPHSMPPSAWKMLSLLKFRKERKRNGTGDSSSLPENISAATEDATSTFEDSSLLSSQTHKRKKENMLLDSLIIATEKSTRCLLLRVNSSNVMARSWTH</sequence>
<organism evidence="2 3">
    <name type="scientific">Daphnia magna</name>
    <dbReference type="NCBI Taxonomy" id="35525"/>
    <lineage>
        <taxon>Eukaryota</taxon>
        <taxon>Metazoa</taxon>
        <taxon>Ecdysozoa</taxon>
        <taxon>Arthropoda</taxon>
        <taxon>Crustacea</taxon>
        <taxon>Branchiopoda</taxon>
        <taxon>Diplostraca</taxon>
        <taxon>Cladocera</taxon>
        <taxon>Anomopoda</taxon>
        <taxon>Daphniidae</taxon>
        <taxon>Daphnia</taxon>
    </lineage>
</organism>
<evidence type="ECO:0000256" key="1">
    <source>
        <dbReference type="SAM" id="MobiDB-lite"/>
    </source>
</evidence>
<name>A0ABR0AZ76_9CRUS</name>